<keyword evidence="4" id="KW-0949">S-adenosyl-L-methionine</keyword>
<name>A0A7C3M9K5_ARCFL</name>
<dbReference type="AlphaFoldDB" id="A0A7C3M9K5"/>
<gene>
    <name evidence="5" type="ORF">ENW66_00440</name>
</gene>
<dbReference type="EMBL" id="DTLB01000001">
    <property type="protein sequence ID" value="HFW31411.1"/>
    <property type="molecule type" value="Genomic_DNA"/>
</dbReference>
<dbReference type="EC" id="2.1.1.195" evidence="5"/>
<comment type="caution">
    <text evidence="5">The sequence shown here is derived from an EMBL/GenBank/DDBJ whole genome shotgun (WGS) entry which is preliminary data.</text>
</comment>
<evidence type="ECO:0000256" key="2">
    <source>
        <dbReference type="ARBA" id="ARBA00022603"/>
    </source>
</evidence>
<keyword evidence="2 5" id="KW-0489">Methyltransferase</keyword>
<sequence>MLRDPIEFYEYPFEWHKGDAELAERVRSGLYILTEDGFLRRGITTGTTASAALSAAICSKFGEVEEVDVFTPVGIKLRVEVEEAEKGFAKVRKFAGDHEFDVTDGIAFEASLIDSGIKFGEGVGEKNGKKAVSQSAMKQVLKNFEFYSRKFGYRGGVIIEVPEGRKVAKKTGNERMGIKEGISILGTTGFVEPWCARLVETKLKIAMRYGKIAITTGRRAWLYALKKYPDHQPFVFGIHIDEALKHPGEKIIVGFPGLLSIWAGGKERIQDKAEKAGARLEVIENDMDCWNWNMQGADD</sequence>
<evidence type="ECO:0000256" key="3">
    <source>
        <dbReference type="ARBA" id="ARBA00022679"/>
    </source>
</evidence>
<dbReference type="Gene3D" id="3.40.50.10720">
    <property type="entry name" value="CbiD-like domains"/>
    <property type="match status" value="1"/>
</dbReference>
<organism evidence="5">
    <name type="scientific">Archaeoglobus fulgidus</name>
    <dbReference type="NCBI Taxonomy" id="2234"/>
    <lineage>
        <taxon>Archaea</taxon>
        <taxon>Methanobacteriati</taxon>
        <taxon>Methanobacteriota</taxon>
        <taxon>Archaeoglobi</taxon>
        <taxon>Archaeoglobales</taxon>
        <taxon>Archaeoglobaceae</taxon>
        <taxon>Archaeoglobus</taxon>
    </lineage>
</organism>
<dbReference type="NCBIfam" id="NF000853">
    <property type="entry name" value="PRK00075.2-2"/>
    <property type="match status" value="1"/>
</dbReference>
<dbReference type="SUPFAM" id="SSF111342">
    <property type="entry name" value="CbiD-like"/>
    <property type="match status" value="1"/>
</dbReference>
<proteinExistence type="predicted"/>
<keyword evidence="1" id="KW-0169">Cobalamin biosynthesis</keyword>
<dbReference type="GO" id="GO:0032259">
    <property type="term" value="P:methylation"/>
    <property type="evidence" value="ECO:0007669"/>
    <property type="project" value="UniProtKB-KW"/>
</dbReference>
<accession>A0A7C3M9K5</accession>
<dbReference type="Pfam" id="PF01888">
    <property type="entry name" value="CbiD"/>
    <property type="match status" value="1"/>
</dbReference>
<dbReference type="InterPro" id="IPR002748">
    <property type="entry name" value="CbiD"/>
</dbReference>
<dbReference type="Gene3D" id="3.30.1990.10">
    <property type="entry name" value="CbiD-like"/>
    <property type="match status" value="1"/>
</dbReference>
<dbReference type="GO" id="GO:0008168">
    <property type="term" value="F:methyltransferase activity"/>
    <property type="evidence" value="ECO:0007669"/>
    <property type="project" value="UniProtKB-KW"/>
</dbReference>
<keyword evidence="3 5" id="KW-0808">Transferase</keyword>
<protein>
    <submittedName>
        <fullName evidence="5">Cobalt-precorrin-5B (C(1))-methyltransferase</fullName>
        <ecNumber evidence="5">2.1.1.195</ecNumber>
    </submittedName>
</protein>
<reference evidence="5" key="1">
    <citation type="journal article" date="2020" name="mSystems">
        <title>Genome- and Community-Level Interaction Insights into Carbon Utilization and Element Cycling Functions of Hydrothermarchaeota in Hydrothermal Sediment.</title>
        <authorList>
            <person name="Zhou Z."/>
            <person name="Liu Y."/>
            <person name="Xu W."/>
            <person name="Pan J."/>
            <person name="Luo Z.H."/>
            <person name="Li M."/>
        </authorList>
    </citation>
    <scope>NUCLEOTIDE SEQUENCE [LARGE SCALE GENOMIC DNA]</scope>
    <source>
        <strain evidence="5">SpSt-87</strain>
    </source>
</reference>
<dbReference type="GO" id="GO:0009236">
    <property type="term" value="P:cobalamin biosynthetic process"/>
    <property type="evidence" value="ECO:0007669"/>
    <property type="project" value="UniProtKB-KW"/>
</dbReference>
<evidence type="ECO:0000256" key="4">
    <source>
        <dbReference type="ARBA" id="ARBA00022691"/>
    </source>
</evidence>
<dbReference type="Gene3D" id="3.30.2110.10">
    <property type="entry name" value="CbiD-like"/>
    <property type="match status" value="1"/>
</dbReference>
<dbReference type="InterPro" id="IPR036074">
    <property type="entry name" value="CbiD_sf"/>
</dbReference>
<dbReference type="PANTHER" id="PTHR35863:SF1">
    <property type="entry name" value="COBALT-PRECORRIN-5B C(1)-METHYLTRANSFERASE"/>
    <property type="match status" value="1"/>
</dbReference>
<dbReference type="PANTHER" id="PTHR35863">
    <property type="entry name" value="COBALT-PRECORRIN-5B C(1)-METHYLTRANSFERASE"/>
    <property type="match status" value="1"/>
</dbReference>
<evidence type="ECO:0000313" key="5">
    <source>
        <dbReference type="EMBL" id="HFW31411.1"/>
    </source>
</evidence>
<evidence type="ECO:0000256" key="1">
    <source>
        <dbReference type="ARBA" id="ARBA00022573"/>
    </source>
</evidence>